<protein>
    <submittedName>
        <fullName evidence="2">Extracellular solute-binding protein</fullName>
    </submittedName>
</protein>
<evidence type="ECO:0000256" key="1">
    <source>
        <dbReference type="SAM" id="SignalP"/>
    </source>
</evidence>
<gene>
    <name evidence="2" type="ORF">IAB73_00100</name>
</gene>
<dbReference type="AlphaFoldDB" id="A0A9D1CQ05"/>
<dbReference type="EMBL" id="DVFJ01000001">
    <property type="protein sequence ID" value="HIQ70608.1"/>
    <property type="molecule type" value="Genomic_DNA"/>
</dbReference>
<feature type="chain" id="PRO_5039590767" evidence="1">
    <location>
        <begin position="22"/>
        <end position="386"/>
    </location>
</feature>
<dbReference type="SUPFAM" id="SSF53850">
    <property type="entry name" value="Periplasmic binding protein-like II"/>
    <property type="match status" value="1"/>
</dbReference>
<name>A0A9D1CQ05_9FIRM</name>
<comment type="caution">
    <text evidence="2">The sequence shown here is derived from an EMBL/GenBank/DDBJ whole genome shotgun (WGS) entry which is preliminary data.</text>
</comment>
<feature type="signal peptide" evidence="1">
    <location>
        <begin position="1"/>
        <end position="21"/>
    </location>
</feature>
<dbReference type="Gene3D" id="3.40.190.10">
    <property type="entry name" value="Periplasmic binding protein-like II"/>
    <property type="match status" value="2"/>
</dbReference>
<keyword evidence="1" id="KW-0732">Signal</keyword>
<dbReference type="PANTHER" id="PTHR43649">
    <property type="entry name" value="ARABINOSE-BINDING PROTEIN-RELATED"/>
    <property type="match status" value="1"/>
</dbReference>
<dbReference type="InterPro" id="IPR050490">
    <property type="entry name" value="Bact_solute-bd_prot1"/>
</dbReference>
<sequence length="386" mass="40907">MKKFLATLLALCLLLPAGALADGLTLNTTSPFADYDFAAQAYVDALAAWEQATGNMVDDASALPDETWMTAVSDGLNRGTLDVVFYPPANFTDDMAAQFVPVSEIAAQYPDLALPVPDSLKMADGNVYALPMRYTFVALYVNADLFESNGVALPTTWQQLLEAVQKFQQLGVIPISNALADWPHDLVDCAVLAAGDPADRAADPTQGVPASYARGMDMLRELYDAGAFGADALTVSDGEAERRFVEHEAAMRVSGEWLGSSIPVEQMETTIVLAMPAYGEGAVEGALVGAVTMGCYITRAAWEDDARREAAVSLVQELLTGENAGALAYAFSGRLLDSARTLTRGAPVLARSLMDVAGDGFYTWMGELPDVLTGSASATSVLEAAF</sequence>
<reference evidence="2" key="1">
    <citation type="submission" date="2020-10" db="EMBL/GenBank/DDBJ databases">
        <authorList>
            <person name="Gilroy R."/>
        </authorList>
    </citation>
    <scope>NUCLEOTIDE SEQUENCE</scope>
    <source>
        <strain evidence="2">ChiSxjej2B14-6234</strain>
    </source>
</reference>
<reference evidence="2" key="2">
    <citation type="journal article" date="2021" name="PeerJ">
        <title>Extensive microbial diversity within the chicken gut microbiome revealed by metagenomics and culture.</title>
        <authorList>
            <person name="Gilroy R."/>
            <person name="Ravi A."/>
            <person name="Getino M."/>
            <person name="Pursley I."/>
            <person name="Horton D.L."/>
            <person name="Alikhan N.F."/>
            <person name="Baker D."/>
            <person name="Gharbi K."/>
            <person name="Hall N."/>
            <person name="Watson M."/>
            <person name="Adriaenssens E.M."/>
            <person name="Foster-Nyarko E."/>
            <person name="Jarju S."/>
            <person name="Secka A."/>
            <person name="Antonio M."/>
            <person name="Oren A."/>
            <person name="Chaudhuri R.R."/>
            <person name="La Ragione R."/>
            <person name="Hildebrand F."/>
            <person name="Pallen M.J."/>
        </authorList>
    </citation>
    <scope>NUCLEOTIDE SEQUENCE</scope>
    <source>
        <strain evidence="2">ChiSxjej2B14-6234</strain>
    </source>
</reference>
<organism evidence="2 3">
    <name type="scientific">Candidatus Onthenecus intestinigallinarum</name>
    <dbReference type="NCBI Taxonomy" id="2840875"/>
    <lineage>
        <taxon>Bacteria</taxon>
        <taxon>Bacillati</taxon>
        <taxon>Bacillota</taxon>
        <taxon>Clostridia</taxon>
        <taxon>Eubacteriales</taxon>
        <taxon>Candidatus Onthenecus</taxon>
    </lineage>
</organism>
<accession>A0A9D1CQ05</accession>
<evidence type="ECO:0000313" key="3">
    <source>
        <dbReference type="Proteomes" id="UP000886887"/>
    </source>
</evidence>
<evidence type="ECO:0000313" key="2">
    <source>
        <dbReference type="EMBL" id="HIQ70608.1"/>
    </source>
</evidence>
<dbReference type="Proteomes" id="UP000886887">
    <property type="component" value="Unassembled WGS sequence"/>
</dbReference>
<proteinExistence type="predicted"/>